<feature type="coiled-coil region" evidence="4">
    <location>
        <begin position="106"/>
        <end position="133"/>
    </location>
</feature>
<evidence type="ECO:0000259" key="5">
    <source>
        <dbReference type="PROSITE" id="PS50111"/>
    </source>
</evidence>
<evidence type="ECO:0000256" key="2">
    <source>
        <dbReference type="ARBA" id="ARBA00023224"/>
    </source>
</evidence>
<evidence type="ECO:0000313" key="6">
    <source>
        <dbReference type="EMBL" id="MCZ2723280.1"/>
    </source>
</evidence>
<sequence>MLNSINDVADSVRVAADATESVCSETRKSQELAEETGRTIRQVYSEISEAKVVVDILSKESDTINEVVNSISDIADQTNLLALNAAIEAARAGEAGRGFAVVADEVRALATRTQQATQNINQMTEELKQNTQAVLLTIDKGSEVAHQGVERVNQVAKNMNSIESAIMKIVDMTAQINITAQDQSKMAERLNDKMVEVDGLNQDSIIKAENTVINITHIEEEAYEQMNLSERFKK</sequence>
<evidence type="ECO:0000256" key="1">
    <source>
        <dbReference type="ARBA" id="ARBA00004370"/>
    </source>
</evidence>
<dbReference type="PANTHER" id="PTHR32089:SF74">
    <property type="entry name" value="METHYL-ACCEPTING CHEMOTAXIS PROTEIN AER"/>
    <property type="match status" value="1"/>
</dbReference>
<evidence type="ECO:0000313" key="7">
    <source>
        <dbReference type="Proteomes" id="UP001149719"/>
    </source>
</evidence>
<gene>
    <name evidence="6" type="ORF">O1D97_17115</name>
</gene>
<feature type="domain" description="Methyl-accepting transducer" evidence="5">
    <location>
        <begin position="1"/>
        <end position="198"/>
    </location>
</feature>
<proteinExistence type="predicted"/>
<keyword evidence="4" id="KW-0175">Coiled coil</keyword>
<organism evidence="6 7">
    <name type="scientific">Marinomonas phaeophyticola</name>
    <dbReference type="NCBI Taxonomy" id="3004091"/>
    <lineage>
        <taxon>Bacteria</taxon>
        <taxon>Pseudomonadati</taxon>
        <taxon>Pseudomonadota</taxon>
        <taxon>Gammaproteobacteria</taxon>
        <taxon>Oceanospirillales</taxon>
        <taxon>Oceanospirillaceae</taxon>
        <taxon>Marinomonas</taxon>
    </lineage>
</organism>
<name>A0ABT4JY03_9GAMM</name>
<dbReference type="Proteomes" id="UP001149719">
    <property type="component" value="Unassembled WGS sequence"/>
</dbReference>
<dbReference type="PANTHER" id="PTHR32089">
    <property type="entry name" value="METHYL-ACCEPTING CHEMOTAXIS PROTEIN MCPB"/>
    <property type="match status" value="1"/>
</dbReference>
<dbReference type="SUPFAM" id="SSF58104">
    <property type="entry name" value="Methyl-accepting chemotaxis protein (MCP) signaling domain"/>
    <property type="match status" value="1"/>
</dbReference>
<evidence type="ECO:0000256" key="4">
    <source>
        <dbReference type="SAM" id="Coils"/>
    </source>
</evidence>
<dbReference type="EMBL" id="JAPUBN010000020">
    <property type="protein sequence ID" value="MCZ2723280.1"/>
    <property type="molecule type" value="Genomic_DNA"/>
</dbReference>
<evidence type="ECO:0000256" key="3">
    <source>
        <dbReference type="PROSITE-ProRule" id="PRU00284"/>
    </source>
</evidence>
<comment type="caution">
    <text evidence="6">The sequence shown here is derived from an EMBL/GenBank/DDBJ whole genome shotgun (WGS) entry which is preliminary data.</text>
</comment>
<dbReference type="Pfam" id="PF00015">
    <property type="entry name" value="MCPsignal"/>
    <property type="match status" value="1"/>
</dbReference>
<dbReference type="Gene3D" id="1.10.287.950">
    <property type="entry name" value="Methyl-accepting chemotaxis protein"/>
    <property type="match status" value="1"/>
</dbReference>
<accession>A0ABT4JY03</accession>
<protein>
    <submittedName>
        <fullName evidence="6">Methyl-accepting chemotaxis protein</fullName>
    </submittedName>
</protein>
<comment type="subcellular location">
    <subcellularLocation>
        <location evidence="1">Membrane</location>
    </subcellularLocation>
</comment>
<reference evidence="6" key="1">
    <citation type="submission" date="2022-12" db="EMBL/GenBank/DDBJ databases">
        <title>Marinomonas 15G1-11 sp. nov, isolated from marine algae.</title>
        <authorList>
            <person name="Butt M."/>
            <person name="Choi D.G."/>
            <person name="Kim J.M."/>
            <person name="Lee J.K."/>
            <person name="Baek J.H."/>
            <person name="Jeon C.O."/>
        </authorList>
    </citation>
    <scope>NUCLEOTIDE SEQUENCE</scope>
    <source>
        <strain evidence="6">15G1-11</strain>
    </source>
</reference>
<keyword evidence="7" id="KW-1185">Reference proteome</keyword>
<dbReference type="PROSITE" id="PS50111">
    <property type="entry name" value="CHEMOTAXIS_TRANSDUC_2"/>
    <property type="match status" value="1"/>
</dbReference>
<dbReference type="SMART" id="SM00283">
    <property type="entry name" value="MA"/>
    <property type="match status" value="1"/>
</dbReference>
<keyword evidence="2 3" id="KW-0807">Transducer</keyword>
<dbReference type="InterPro" id="IPR004089">
    <property type="entry name" value="MCPsignal_dom"/>
</dbReference>